<dbReference type="EMBL" id="GG738850">
    <property type="protein sequence ID" value="EFC48753.1"/>
    <property type="molecule type" value="Genomic_DNA"/>
</dbReference>
<dbReference type="RefSeq" id="XP_002681497.1">
    <property type="nucleotide sequence ID" value="XM_002681451.1"/>
</dbReference>
<evidence type="ECO:0000313" key="3">
    <source>
        <dbReference type="Proteomes" id="UP000006671"/>
    </source>
</evidence>
<dbReference type="GeneID" id="8848173"/>
<feature type="compositionally biased region" description="Basic residues" evidence="1">
    <location>
        <begin position="29"/>
        <end position="50"/>
    </location>
</feature>
<dbReference type="KEGG" id="ngr:NAEGRDRAFT_63320"/>
<dbReference type="InParanoid" id="D2V3D6"/>
<feature type="region of interest" description="Disordered" evidence="1">
    <location>
        <begin position="1"/>
        <end position="76"/>
    </location>
</feature>
<sequence length="255" mass="29480">MPSEKKSRSSSSSKKSKSSKSSDESEDKKKKKDKKEKKEKRSSSSKKSRKSTSEEEPKIEEPKKVETTQENQIPTSQNYDLHKLNFIASRNINNHVYEKQLTELQFLINSKLIPTKQSLLSQLYKIQSKMTLVRKAKDKLCNEYKVQMDTLINNLNLQESNKMLVLKQDESSVLNQLNQIQIFSNKVGLELTQGRDDIPANAEYSTFSDISNLITESMFLSEKNLCLSIDNPSYMTTLLEYDQGDMKDLTFYKYK</sequence>
<reference evidence="2 3" key="1">
    <citation type="journal article" date="2010" name="Cell">
        <title>The genome of Naegleria gruberi illuminates early eukaryotic versatility.</title>
        <authorList>
            <person name="Fritz-Laylin L.K."/>
            <person name="Prochnik S.E."/>
            <person name="Ginger M.L."/>
            <person name="Dacks J.B."/>
            <person name="Carpenter M.L."/>
            <person name="Field M.C."/>
            <person name="Kuo A."/>
            <person name="Paredez A."/>
            <person name="Chapman J."/>
            <person name="Pham J."/>
            <person name="Shu S."/>
            <person name="Neupane R."/>
            <person name="Cipriano M."/>
            <person name="Mancuso J."/>
            <person name="Tu H."/>
            <person name="Salamov A."/>
            <person name="Lindquist E."/>
            <person name="Shapiro H."/>
            <person name="Lucas S."/>
            <person name="Grigoriev I.V."/>
            <person name="Cande W.Z."/>
            <person name="Fulton C."/>
            <person name="Rokhsar D.S."/>
            <person name="Dawson S.C."/>
        </authorList>
    </citation>
    <scope>NUCLEOTIDE SEQUENCE [LARGE SCALE GENOMIC DNA]</scope>
    <source>
        <strain evidence="2 3">NEG-M</strain>
    </source>
</reference>
<proteinExistence type="predicted"/>
<dbReference type="Proteomes" id="UP000006671">
    <property type="component" value="Unassembled WGS sequence"/>
</dbReference>
<gene>
    <name evidence="2" type="ORF">NAEGRDRAFT_63320</name>
</gene>
<name>D2V3D6_NAEGR</name>
<organism evidence="3">
    <name type="scientific">Naegleria gruberi</name>
    <name type="common">Amoeba</name>
    <dbReference type="NCBI Taxonomy" id="5762"/>
    <lineage>
        <taxon>Eukaryota</taxon>
        <taxon>Discoba</taxon>
        <taxon>Heterolobosea</taxon>
        <taxon>Tetramitia</taxon>
        <taxon>Eutetramitia</taxon>
        <taxon>Vahlkampfiidae</taxon>
        <taxon>Naegleria</taxon>
    </lineage>
</organism>
<dbReference type="OMA" id="HVYEKQL"/>
<dbReference type="OrthoDB" id="10424171at2759"/>
<dbReference type="AlphaFoldDB" id="D2V3D6"/>
<evidence type="ECO:0000256" key="1">
    <source>
        <dbReference type="SAM" id="MobiDB-lite"/>
    </source>
</evidence>
<protein>
    <submittedName>
        <fullName evidence="2">Predicted protein</fullName>
    </submittedName>
</protein>
<evidence type="ECO:0000313" key="2">
    <source>
        <dbReference type="EMBL" id="EFC48753.1"/>
    </source>
</evidence>
<keyword evidence="3" id="KW-1185">Reference proteome</keyword>
<feature type="compositionally biased region" description="Basic and acidic residues" evidence="1">
    <location>
        <begin position="51"/>
        <end position="67"/>
    </location>
</feature>
<accession>D2V3D6</accession>
<dbReference type="VEuPathDB" id="AmoebaDB:NAEGRDRAFT_63320"/>